<evidence type="ECO:0000259" key="1">
    <source>
        <dbReference type="Pfam" id="PF05099"/>
    </source>
</evidence>
<gene>
    <name evidence="2" type="ORF">ABB55_21610</name>
</gene>
<feature type="domain" description="Co-chaperone DjlA N-terminal" evidence="1">
    <location>
        <begin position="64"/>
        <end position="172"/>
    </location>
</feature>
<proteinExistence type="predicted"/>
<dbReference type="SUPFAM" id="SSF158682">
    <property type="entry name" value="TerB-like"/>
    <property type="match status" value="1"/>
</dbReference>
<dbReference type="Proteomes" id="UP000048984">
    <property type="component" value="Unassembled WGS sequence"/>
</dbReference>
<keyword evidence="3" id="KW-1185">Reference proteome</keyword>
<accession>A0A0P6W7D9</accession>
<dbReference type="AlphaFoldDB" id="A0A0P6W7D9"/>
<reference evidence="2 3" key="1">
    <citation type="submission" date="2015-09" db="EMBL/GenBank/DDBJ databases">
        <authorList>
            <person name="Jackson K.R."/>
            <person name="Lunt B.L."/>
            <person name="Fisher J.N.B."/>
            <person name="Gardner A.V."/>
            <person name="Bailey M.E."/>
            <person name="Deus L.M."/>
            <person name="Earl A.S."/>
            <person name="Gibby P.D."/>
            <person name="Hartmann K.A."/>
            <person name="Liu J.E."/>
            <person name="Manci A.M."/>
            <person name="Nielsen D.A."/>
            <person name="Solomon M.B."/>
            <person name="Breakwell D.P."/>
            <person name="Burnett S.H."/>
            <person name="Grose J.H."/>
        </authorList>
    </citation>
    <scope>NUCLEOTIDE SEQUENCE [LARGE SCALE GENOMIC DNA]</scope>
    <source>
        <strain evidence="2 3">16</strain>
    </source>
</reference>
<evidence type="ECO:0000313" key="3">
    <source>
        <dbReference type="Proteomes" id="UP000048984"/>
    </source>
</evidence>
<protein>
    <recommendedName>
        <fullName evidence="1">Co-chaperone DjlA N-terminal domain-containing protein</fullName>
    </recommendedName>
</protein>
<dbReference type="InterPro" id="IPR029024">
    <property type="entry name" value="TerB-like"/>
</dbReference>
<evidence type="ECO:0000313" key="2">
    <source>
        <dbReference type="EMBL" id="KPL54495.1"/>
    </source>
</evidence>
<dbReference type="EMBL" id="LJYW01000001">
    <property type="protein sequence ID" value="KPL54495.1"/>
    <property type="molecule type" value="Genomic_DNA"/>
</dbReference>
<dbReference type="Pfam" id="PF05099">
    <property type="entry name" value="TerB"/>
    <property type="match status" value="1"/>
</dbReference>
<name>A0A0P6W7D9_9HYPH</name>
<sequence>MHIVIAIASLLGVVAFWLIRARSAADAARELTDAAETVGGALRRRKFRKAAETAKLDQIADPREAAVVLLVALARVHGDLTDRQRAAIADAAGRVMEVDNPTELIVRARWLTEGTTDPANLVLRFTRLFRETLGIEERRQLVDLCRTVSGLEGPVDPIQDNAIRRLTERLGL</sequence>
<organism evidence="2 3">
    <name type="scientific">Prosthecodimorpha hirschii</name>
    <dbReference type="NCBI Taxonomy" id="665126"/>
    <lineage>
        <taxon>Bacteria</taxon>
        <taxon>Pseudomonadati</taxon>
        <taxon>Pseudomonadota</taxon>
        <taxon>Alphaproteobacteria</taxon>
        <taxon>Hyphomicrobiales</taxon>
        <taxon>Ancalomicrobiaceae</taxon>
        <taxon>Prosthecodimorpha</taxon>
    </lineage>
</organism>
<dbReference type="RefSeq" id="WP_054360662.1">
    <property type="nucleotide sequence ID" value="NZ_JAPCYQ010000001.1"/>
</dbReference>
<comment type="caution">
    <text evidence="2">The sequence shown here is derived from an EMBL/GenBank/DDBJ whole genome shotgun (WGS) entry which is preliminary data.</text>
</comment>
<reference evidence="2 3" key="2">
    <citation type="submission" date="2015-10" db="EMBL/GenBank/DDBJ databases">
        <title>Draft Genome Sequence of Prosthecomicrobium hirschii ATCC 27832.</title>
        <authorList>
            <person name="Daniel J."/>
            <person name="Givan S.A."/>
            <person name="Brun Y.V."/>
            <person name="Brown P.J."/>
        </authorList>
    </citation>
    <scope>NUCLEOTIDE SEQUENCE [LARGE SCALE GENOMIC DNA]</scope>
    <source>
        <strain evidence="2 3">16</strain>
    </source>
</reference>
<dbReference type="InterPro" id="IPR007791">
    <property type="entry name" value="DjlA_N"/>
</dbReference>